<comment type="caution">
    <text evidence="9">The sequence shown here is derived from an EMBL/GenBank/DDBJ whole genome shotgun (WGS) entry which is preliminary data.</text>
</comment>
<dbReference type="AlphaFoldDB" id="A0A2W2AZX6"/>
<dbReference type="GO" id="GO:0016020">
    <property type="term" value="C:membrane"/>
    <property type="evidence" value="ECO:0007669"/>
    <property type="project" value="UniProtKB-SubCell"/>
</dbReference>
<feature type="transmembrane region" description="Helical" evidence="7">
    <location>
        <begin position="20"/>
        <end position="38"/>
    </location>
</feature>
<feature type="transmembrane region" description="Helical" evidence="7">
    <location>
        <begin position="217"/>
        <end position="239"/>
    </location>
</feature>
<comment type="subcellular location">
    <subcellularLocation>
        <location evidence="1">Membrane</location>
        <topology evidence="1">Multi-pass membrane protein</topology>
    </subcellularLocation>
</comment>
<feature type="transmembrane region" description="Helical" evidence="7">
    <location>
        <begin position="102"/>
        <end position="123"/>
    </location>
</feature>
<feature type="domain" description="Peptidase S54 rhomboid" evidence="8">
    <location>
        <begin position="207"/>
        <end position="286"/>
    </location>
</feature>
<evidence type="ECO:0000256" key="2">
    <source>
        <dbReference type="ARBA" id="ARBA00009045"/>
    </source>
</evidence>
<keyword evidence="6 7" id="KW-0472">Membrane</keyword>
<dbReference type="OrthoDB" id="9807874at2"/>
<evidence type="ECO:0000256" key="1">
    <source>
        <dbReference type="ARBA" id="ARBA00004141"/>
    </source>
</evidence>
<dbReference type="PANTHER" id="PTHR43731">
    <property type="entry name" value="RHOMBOID PROTEASE"/>
    <property type="match status" value="1"/>
</dbReference>
<dbReference type="RefSeq" id="WP_110998547.1">
    <property type="nucleotide sequence ID" value="NZ_QKTW01000014.1"/>
</dbReference>
<keyword evidence="4" id="KW-0378">Hydrolase</keyword>
<dbReference type="GO" id="GO:0004252">
    <property type="term" value="F:serine-type endopeptidase activity"/>
    <property type="evidence" value="ECO:0007669"/>
    <property type="project" value="InterPro"/>
</dbReference>
<evidence type="ECO:0000256" key="4">
    <source>
        <dbReference type="ARBA" id="ARBA00022801"/>
    </source>
</evidence>
<dbReference type="Proteomes" id="UP000248745">
    <property type="component" value="Unassembled WGS sequence"/>
</dbReference>
<dbReference type="InterPro" id="IPR022764">
    <property type="entry name" value="Peptidase_S54_rhomboid_dom"/>
</dbReference>
<gene>
    <name evidence="9" type="ORF">DN068_08845</name>
</gene>
<evidence type="ECO:0000313" key="9">
    <source>
        <dbReference type="EMBL" id="PZF73268.1"/>
    </source>
</evidence>
<reference evidence="9 10" key="1">
    <citation type="submission" date="2018-06" db="EMBL/GenBank/DDBJ databases">
        <title>Mucibacter soli gen. nov., sp. nov., a new member of the family Chitinophagaceae producing mucin.</title>
        <authorList>
            <person name="Kim M.-K."/>
            <person name="Park S."/>
            <person name="Kim T.-S."/>
            <person name="Joung Y."/>
            <person name="Han J.-H."/>
            <person name="Kim S.B."/>
        </authorList>
    </citation>
    <scope>NUCLEOTIDE SEQUENCE [LARGE SCALE GENOMIC DNA]</scope>
    <source>
        <strain evidence="9 10">R1-15</strain>
    </source>
</reference>
<keyword evidence="3 7" id="KW-0812">Transmembrane</keyword>
<comment type="similarity">
    <text evidence="2">Belongs to the peptidase S54 family.</text>
</comment>
<accession>A0A2W2AZX6</accession>
<feature type="domain" description="Peptidase S54 rhomboid" evidence="8">
    <location>
        <begin position="55"/>
        <end position="123"/>
    </location>
</feature>
<feature type="transmembrane region" description="Helical" evidence="7">
    <location>
        <begin position="246"/>
        <end position="264"/>
    </location>
</feature>
<organism evidence="9 10">
    <name type="scientific">Taibaiella soli</name>
    <dbReference type="NCBI Taxonomy" id="1649169"/>
    <lineage>
        <taxon>Bacteria</taxon>
        <taxon>Pseudomonadati</taxon>
        <taxon>Bacteroidota</taxon>
        <taxon>Chitinophagia</taxon>
        <taxon>Chitinophagales</taxon>
        <taxon>Chitinophagaceae</taxon>
        <taxon>Taibaiella</taxon>
    </lineage>
</organism>
<protein>
    <submittedName>
        <fullName evidence="9">DUF1751 domain-containing protein</fullName>
    </submittedName>
</protein>
<dbReference type="Gene3D" id="1.20.1540.10">
    <property type="entry name" value="Rhomboid-like"/>
    <property type="match status" value="1"/>
</dbReference>
<name>A0A2W2AZX6_9BACT</name>
<keyword evidence="5 7" id="KW-1133">Transmembrane helix</keyword>
<dbReference type="InterPro" id="IPR050925">
    <property type="entry name" value="Rhomboid_protease_S54"/>
</dbReference>
<evidence type="ECO:0000256" key="7">
    <source>
        <dbReference type="SAM" id="Phobius"/>
    </source>
</evidence>
<sequence>MTEFRPGRFQVLPPVVKNIIIINVLMVLAQFVLGRMGIDLADYLGLHYWKSHYFKPWQLLTHLFMHGSYNEVQGTLLHIFSNMFALWMFGSILENIWGGKRFLIFYLICGLGAAFCHLMVLHYEYSSIETAFRAYQQNPTIDQFIKFIHENVTGLRVQNPDYVNGLLARWQQDPGNLSYRNDSIGWIYEYLHGVKNFNTGAYIPGIYDEVTVGASGAVFGVLFAFGYLFPNTLLYLYFFVPVKAKYFVAVYALFELYSGIQNSAGDNVAHFAHIGGMLFAFIILKIWGRRERNHFY</sequence>
<keyword evidence="10" id="KW-1185">Reference proteome</keyword>
<dbReference type="EMBL" id="QKTW01000014">
    <property type="protein sequence ID" value="PZF73268.1"/>
    <property type="molecule type" value="Genomic_DNA"/>
</dbReference>
<feature type="transmembrane region" description="Helical" evidence="7">
    <location>
        <begin position="270"/>
        <end position="288"/>
    </location>
</feature>
<proteinExistence type="inferred from homology"/>
<evidence type="ECO:0000313" key="10">
    <source>
        <dbReference type="Proteomes" id="UP000248745"/>
    </source>
</evidence>
<evidence type="ECO:0000259" key="8">
    <source>
        <dbReference type="Pfam" id="PF01694"/>
    </source>
</evidence>
<dbReference type="PANTHER" id="PTHR43731:SF14">
    <property type="entry name" value="PRESENILIN-ASSOCIATED RHOMBOID-LIKE PROTEIN, MITOCHONDRIAL"/>
    <property type="match status" value="1"/>
</dbReference>
<feature type="transmembrane region" description="Helical" evidence="7">
    <location>
        <begin position="72"/>
        <end position="90"/>
    </location>
</feature>
<dbReference type="Pfam" id="PF01694">
    <property type="entry name" value="Rhomboid"/>
    <property type="match status" value="2"/>
</dbReference>
<dbReference type="SUPFAM" id="SSF144091">
    <property type="entry name" value="Rhomboid-like"/>
    <property type="match status" value="1"/>
</dbReference>
<evidence type="ECO:0000256" key="3">
    <source>
        <dbReference type="ARBA" id="ARBA00022692"/>
    </source>
</evidence>
<dbReference type="InterPro" id="IPR035952">
    <property type="entry name" value="Rhomboid-like_sf"/>
</dbReference>
<evidence type="ECO:0000256" key="5">
    <source>
        <dbReference type="ARBA" id="ARBA00022989"/>
    </source>
</evidence>
<evidence type="ECO:0000256" key="6">
    <source>
        <dbReference type="ARBA" id="ARBA00023136"/>
    </source>
</evidence>